<dbReference type="Proteomes" id="UP000068016">
    <property type="component" value="Unassembled WGS sequence"/>
</dbReference>
<sequence>MRESVNAIVCANPQGETDRFAVAIVLVVSDDLLRWQLELHACGPCPRGSLRIRALDDGTIQRVVGMQVGIANDA</sequence>
<dbReference type="EMBL" id="LPLZ01000079">
    <property type="protein sequence ID" value="KWN05884.1"/>
    <property type="molecule type" value="Genomic_DNA"/>
</dbReference>
<evidence type="ECO:0000313" key="1">
    <source>
        <dbReference type="EMBL" id="KWN05884.1"/>
    </source>
</evidence>
<gene>
    <name evidence="1" type="ORF">WT83_27595</name>
</gene>
<evidence type="ECO:0000313" key="2">
    <source>
        <dbReference type="Proteomes" id="UP000068016"/>
    </source>
</evidence>
<organism evidence="1 2">
    <name type="scientific">Burkholderia territorii</name>
    <dbReference type="NCBI Taxonomy" id="1503055"/>
    <lineage>
        <taxon>Bacteria</taxon>
        <taxon>Pseudomonadati</taxon>
        <taxon>Pseudomonadota</taxon>
        <taxon>Betaproteobacteria</taxon>
        <taxon>Burkholderiales</taxon>
        <taxon>Burkholderiaceae</taxon>
        <taxon>Burkholderia</taxon>
        <taxon>Burkholderia cepacia complex</taxon>
    </lineage>
</organism>
<accession>A0A119VDM3</accession>
<reference evidence="1 2" key="1">
    <citation type="submission" date="2015-11" db="EMBL/GenBank/DDBJ databases">
        <title>Expanding the genomic diversity of Burkholderia species for the development of highly accurate diagnostics.</title>
        <authorList>
            <person name="Sahl J."/>
            <person name="Keim P."/>
            <person name="Wagner D."/>
        </authorList>
    </citation>
    <scope>NUCLEOTIDE SEQUENCE [LARGE SCALE GENOMIC DNA]</scope>
    <source>
        <strain evidence="1 2">MSMB793WGS</strain>
    </source>
</reference>
<protein>
    <submittedName>
        <fullName evidence="1">Uncharacterized protein</fullName>
    </submittedName>
</protein>
<proteinExistence type="predicted"/>
<comment type="caution">
    <text evidence="1">The sequence shown here is derived from an EMBL/GenBank/DDBJ whole genome shotgun (WGS) entry which is preliminary data.</text>
</comment>
<name>A0A119VDM3_9BURK</name>
<dbReference type="AlphaFoldDB" id="A0A119VDM3"/>